<evidence type="ECO:0000256" key="1">
    <source>
        <dbReference type="ARBA" id="ARBA00007920"/>
    </source>
</evidence>
<sequence length="454" mass="51390">MTSSPKASEADHLAVLVHGLWGQPKHLDFVRDTLREQYADDRLHILVATSIADNKTYDGIEVGGERVVNEIEERIAQLESDGHTIRKISITGYSLGGLIARYAIGVLYSSGLFDRIQPVNFSTFATPHLGVRTPKRGARSYIFNVLGAKTLSTSGQQMFLVDDFRDTKRPLLSIMADPNSVFVKGLSRFKNKWIYANTMNDRSVPYYTSAISRTDPFVELDKISVHYLKEQPAPGEVILDPSHAVSTRRSAWEDMSAFERIYTAPRQTLRSLPYYLLFLTLVPIALPAFILNAGYQTYQSAQRIRLHESGKAFKLDKYRVKFLEEAEAATDRAYERITNSSREEYLPTPPPEPASEASSTTDSEQADNEDLKLSKRESRREKSHDFPILALTEEQFDMIENLDKLGFAKFPVHITKVRHTHAAIVVRMQKPLSGTDSFSEGKVVVKHWAERFEV</sequence>
<evidence type="ECO:0000256" key="3">
    <source>
        <dbReference type="SAM" id="MobiDB-lite"/>
    </source>
</evidence>
<keyword evidence="4" id="KW-1133">Transmembrane helix</keyword>
<keyword evidence="4" id="KW-0472">Membrane</keyword>
<keyword evidence="6" id="KW-0378">Hydrolase</keyword>
<dbReference type="InterPro" id="IPR044294">
    <property type="entry name" value="Lipase-like"/>
</dbReference>
<keyword evidence="2" id="KW-0442">Lipid degradation</keyword>
<evidence type="ECO:0000256" key="4">
    <source>
        <dbReference type="SAM" id="Phobius"/>
    </source>
</evidence>
<dbReference type="AlphaFoldDB" id="A0A9Q9EDJ2"/>
<accession>A0A9Q9EDJ2</accession>
<dbReference type="GO" id="GO:0004622">
    <property type="term" value="F:phosphatidylcholine lysophospholipase activity"/>
    <property type="evidence" value="ECO:0007669"/>
    <property type="project" value="TreeGrafter"/>
</dbReference>
<dbReference type="Gene3D" id="3.40.50.1820">
    <property type="entry name" value="alpha/beta hydrolase"/>
    <property type="match status" value="1"/>
</dbReference>
<dbReference type="PANTHER" id="PTHR12482:SF65">
    <property type="entry name" value="ESTERASE, PUTATIVE (AFU_ORTHOLOGUE AFUA_3G12320)-RELATED"/>
    <property type="match status" value="1"/>
</dbReference>
<dbReference type="GO" id="GO:0005811">
    <property type="term" value="C:lipid droplet"/>
    <property type="evidence" value="ECO:0007669"/>
    <property type="project" value="TreeGrafter"/>
</dbReference>
<feature type="region of interest" description="Disordered" evidence="3">
    <location>
        <begin position="337"/>
        <end position="379"/>
    </location>
</feature>
<dbReference type="GO" id="GO:0016042">
    <property type="term" value="P:lipid catabolic process"/>
    <property type="evidence" value="ECO:0007669"/>
    <property type="project" value="UniProtKB-KW"/>
</dbReference>
<organism evidence="6 7">
    <name type="scientific">Septoria linicola</name>
    <dbReference type="NCBI Taxonomy" id="215465"/>
    <lineage>
        <taxon>Eukaryota</taxon>
        <taxon>Fungi</taxon>
        <taxon>Dikarya</taxon>
        <taxon>Ascomycota</taxon>
        <taxon>Pezizomycotina</taxon>
        <taxon>Dothideomycetes</taxon>
        <taxon>Dothideomycetidae</taxon>
        <taxon>Mycosphaerellales</taxon>
        <taxon>Mycosphaerellaceae</taxon>
        <taxon>Septoria</taxon>
    </lineage>
</organism>
<protein>
    <submittedName>
        <fullName evidence="6">Alpha/Beta hydrolase, lipase</fullName>
    </submittedName>
</protein>
<evidence type="ECO:0000256" key="2">
    <source>
        <dbReference type="ARBA" id="ARBA00022963"/>
    </source>
</evidence>
<feature type="domain" description="DUF676" evidence="5">
    <location>
        <begin position="8"/>
        <end position="208"/>
    </location>
</feature>
<dbReference type="Proteomes" id="UP001056384">
    <property type="component" value="Chromosome 1"/>
</dbReference>
<dbReference type="SUPFAM" id="SSF53474">
    <property type="entry name" value="alpha/beta-Hydrolases"/>
    <property type="match status" value="1"/>
</dbReference>
<keyword evidence="4" id="KW-0812">Transmembrane</keyword>
<evidence type="ECO:0000313" key="7">
    <source>
        <dbReference type="Proteomes" id="UP001056384"/>
    </source>
</evidence>
<name>A0A9Q9EDJ2_9PEZI</name>
<feature type="compositionally biased region" description="Basic and acidic residues" evidence="3">
    <location>
        <begin position="369"/>
        <end position="379"/>
    </location>
</feature>
<dbReference type="GO" id="GO:0047372">
    <property type="term" value="F:monoacylglycerol lipase activity"/>
    <property type="evidence" value="ECO:0007669"/>
    <property type="project" value="TreeGrafter"/>
</dbReference>
<gene>
    <name evidence="6" type="ORF">Slin15195_G001790</name>
</gene>
<proteinExistence type="inferred from homology"/>
<dbReference type="InterPro" id="IPR007751">
    <property type="entry name" value="DUF676_lipase-like"/>
</dbReference>
<dbReference type="OrthoDB" id="273452at2759"/>
<evidence type="ECO:0000313" key="6">
    <source>
        <dbReference type="EMBL" id="USW46860.1"/>
    </source>
</evidence>
<reference evidence="6" key="1">
    <citation type="submission" date="2022-06" db="EMBL/GenBank/DDBJ databases">
        <title>Complete genome sequences of two strains of the flax pathogen Septoria linicola.</title>
        <authorList>
            <person name="Lapalu N."/>
            <person name="Simon A."/>
            <person name="Demenou B."/>
            <person name="Paumier D."/>
            <person name="Guillot M.-P."/>
            <person name="Gout L."/>
            <person name="Valade R."/>
        </authorList>
    </citation>
    <scope>NUCLEOTIDE SEQUENCE</scope>
    <source>
        <strain evidence="6">SE15195</strain>
    </source>
</reference>
<dbReference type="InterPro" id="IPR029058">
    <property type="entry name" value="AB_hydrolase_fold"/>
</dbReference>
<dbReference type="PANTHER" id="PTHR12482">
    <property type="entry name" value="LIPASE ROG1-RELATED-RELATED"/>
    <property type="match status" value="1"/>
</dbReference>
<comment type="similarity">
    <text evidence="1">Belongs to the putative lipase ROG1 family.</text>
</comment>
<keyword evidence="7" id="KW-1185">Reference proteome</keyword>
<evidence type="ECO:0000259" key="5">
    <source>
        <dbReference type="Pfam" id="PF05057"/>
    </source>
</evidence>
<dbReference type="Pfam" id="PF05057">
    <property type="entry name" value="DUF676"/>
    <property type="match status" value="1"/>
</dbReference>
<keyword evidence="2" id="KW-0443">Lipid metabolism</keyword>
<feature type="transmembrane region" description="Helical" evidence="4">
    <location>
        <begin position="274"/>
        <end position="295"/>
    </location>
</feature>
<dbReference type="EMBL" id="CP099418">
    <property type="protein sequence ID" value="USW46860.1"/>
    <property type="molecule type" value="Genomic_DNA"/>
</dbReference>